<reference evidence="2" key="1">
    <citation type="journal article" date="2022" name="bioRxiv">
        <title>Sequencing and chromosome-scale assembly of the giantPleurodeles waltlgenome.</title>
        <authorList>
            <person name="Brown T."/>
            <person name="Elewa A."/>
            <person name="Iarovenko S."/>
            <person name="Subramanian E."/>
            <person name="Araus A.J."/>
            <person name="Petzold A."/>
            <person name="Susuki M."/>
            <person name="Suzuki K.-i.T."/>
            <person name="Hayashi T."/>
            <person name="Toyoda A."/>
            <person name="Oliveira C."/>
            <person name="Osipova E."/>
            <person name="Leigh N.D."/>
            <person name="Simon A."/>
            <person name="Yun M.H."/>
        </authorList>
    </citation>
    <scope>NUCLEOTIDE SEQUENCE</scope>
    <source>
        <strain evidence="2">20211129_DDA</strain>
        <tissue evidence="2">Liver</tissue>
    </source>
</reference>
<gene>
    <name evidence="2" type="ORF">NDU88_004900</name>
</gene>
<feature type="region of interest" description="Disordered" evidence="1">
    <location>
        <begin position="99"/>
        <end position="126"/>
    </location>
</feature>
<protein>
    <submittedName>
        <fullName evidence="2">Uncharacterized protein</fullName>
    </submittedName>
</protein>
<feature type="region of interest" description="Disordered" evidence="1">
    <location>
        <begin position="44"/>
        <end position="67"/>
    </location>
</feature>
<dbReference type="EMBL" id="JANPWB010000013">
    <property type="protein sequence ID" value="KAJ1107510.1"/>
    <property type="molecule type" value="Genomic_DNA"/>
</dbReference>
<accession>A0AAV7N4C4</accession>
<sequence length="222" mass="24025">MLLRCSIYDDHSPRENGWDRHTARAKLEPPLTCQPLVTTKALRTRTSHGDPARGPLPPSDVTNKERADCLPPYLQSGQKLLVPRTNQLVSCTGTALLERRDPTAEGASQTYKRAPPSPPQQRASRRFTSLPPGEALLVCRPEALTQAVQDWLFCAELSTGLAAGRVVSASLAPPRCSRATKVLGGPATDACYEATGSAGRVCRRGSLSRPTYCGNAFTGRRF</sequence>
<dbReference type="AlphaFoldDB" id="A0AAV7N4C4"/>
<evidence type="ECO:0000313" key="3">
    <source>
        <dbReference type="Proteomes" id="UP001066276"/>
    </source>
</evidence>
<comment type="caution">
    <text evidence="2">The sequence shown here is derived from an EMBL/GenBank/DDBJ whole genome shotgun (WGS) entry which is preliminary data.</text>
</comment>
<keyword evidence="3" id="KW-1185">Reference proteome</keyword>
<dbReference type="Proteomes" id="UP001066276">
    <property type="component" value="Chromosome 9"/>
</dbReference>
<evidence type="ECO:0000256" key="1">
    <source>
        <dbReference type="SAM" id="MobiDB-lite"/>
    </source>
</evidence>
<name>A0AAV7N4C4_PLEWA</name>
<proteinExistence type="predicted"/>
<evidence type="ECO:0000313" key="2">
    <source>
        <dbReference type="EMBL" id="KAJ1107510.1"/>
    </source>
</evidence>
<organism evidence="2 3">
    <name type="scientific">Pleurodeles waltl</name>
    <name type="common">Iberian ribbed newt</name>
    <dbReference type="NCBI Taxonomy" id="8319"/>
    <lineage>
        <taxon>Eukaryota</taxon>
        <taxon>Metazoa</taxon>
        <taxon>Chordata</taxon>
        <taxon>Craniata</taxon>
        <taxon>Vertebrata</taxon>
        <taxon>Euteleostomi</taxon>
        <taxon>Amphibia</taxon>
        <taxon>Batrachia</taxon>
        <taxon>Caudata</taxon>
        <taxon>Salamandroidea</taxon>
        <taxon>Salamandridae</taxon>
        <taxon>Pleurodelinae</taxon>
        <taxon>Pleurodeles</taxon>
    </lineage>
</organism>